<sequence>MGPFMNLNDILDRAELQDEFVQRLGSVPVGGRRPRLDEQWKSVWRLFETACQFYGPSQPESLAKAVKLAHEQYMAPGSLRTAGFLRFLYCTLCPQVSNDQPIPSRMEWAARVMETIRAGIGDREFTRFAEALDDALATFANPELSPS</sequence>
<reference evidence="2" key="1">
    <citation type="journal article" date="2019" name="Int. J. Syst. Evol. Microbiol.">
        <title>The Global Catalogue of Microorganisms (GCM) 10K type strain sequencing project: providing services to taxonomists for standard genome sequencing and annotation.</title>
        <authorList>
            <consortium name="The Broad Institute Genomics Platform"/>
            <consortium name="The Broad Institute Genome Sequencing Center for Infectious Disease"/>
            <person name="Wu L."/>
            <person name="Ma J."/>
        </authorList>
    </citation>
    <scope>NUCLEOTIDE SEQUENCE [LARGE SCALE GENOMIC DNA]</scope>
    <source>
        <strain evidence="2">JCM 5052</strain>
    </source>
</reference>
<evidence type="ECO:0000313" key="1">
    <source>
        <dbReference type="EMBL" id="GAA0533892.1"/>
    </source>
</evidence>
<comment type="caution">
    <text evidence="1">The sequence shown here is derived from an EMBL/GenBank/DDBJ whole genome shotgun (WGS) entry which is preliminary data.</text>
</comment>
<protein>
    <submittedName>
        <fullName evidence="1">Uncharacterized protein</fullName>
    </submittedName>
</protein>
<proteinExistence type="predicted"/>
<dbReference type="Proteomes" id="UP001501576">
    <property type="component" value="Unassembled WGS sequence"/>
</dbReference>
<organism evidence="1 2">
    <name type="scientific">Streptomyces mordarskii</name>
    <dbReference type="NCBI Taxonomy" id="1226758"/>
    <lineage>
        <taxon>Bacteria</taxon>
        <taxon>Bacillati</taxon>
        <taxon>Actinomycetota</taxon>
        <taxon>Actinomycetes</taxon>
        <taxon>Kitasatosporales</taxon>
        <taxon>Streptomycetaceae</taxon>
        <taxon>Streptomyces</taxon>
    </lineage>
</organism>
<accession>A0ABP3N286</accession>
<keyword evidence="2" id="KW-1185">Reference proteome</keyword>
<name>A0ABP3N286_9ACTN</name>
<evidence type="ECO:0000313" key="2">
    <source>
        <dbReference type="Proteomes" id="UP001501576"/>
    </source>
</evidence>
<gene>
    <name evidence="1" type="ORF">GCM10010390_39560</name>
</gene>
<dbReference type="EMBL" id="BAAABZ010000038">
    <property type="protein sequence ID" value="GAA0533892.1"/>
    <property type="molecule type" value="Genomic_DNA"/>
</dbReference>